<dbReference type="EMBL" id="SGWX01000001">
    <property type="protein sequence ID" value="RZS62930.1"/>
    <property type="molecule type" value="Genomic_DNA"/>
</dbReference>
<evidence type="ECO:0000256" key="1">
    <source>
        <dbReference type="SAM" id="SignalP"/>
    </source>
</evidence>
<reference evidence="2 3" key="1">
    <citation type="submission" date="2019-02" db="EMBL/GenBank/DDBJ databases">
        <title>Sequencing the genomes of 1000 actinobacteria strains.</title>
        <authorList>
            <person name="Klenk H.-P."/>
        </authorList>
    </citation>
    <scope>NUCLEOTIDE SEQUENCE [LARGE SCALE GENOMIC DNA]</scope>
    <source>
        <strain evidence="2 3">DSM 16932</strain>
    </source>
</reference>
<evidence type="ECO:0000313" key="2">
    <source>
        <dbReference type="EMBL" id="RZS62930.1"/>
    </source>
</evidence>
<protein>
    <submittedName>
        <fullName evidence="2">Uncharacterized protein</fullName>
    </submittedName>
</protein>
<dbReference type="Proteomes" id="UP000293852">
    <property type="component" value="Unassembled WGS sequence"/>
</dbReference>
<name>A0A4V2EYG7_9MICO</name>
<feature type="signal peptide" evidence="1">
    <location>
        <begin position="1"/>
        <end position="36"/>
    </location>
</feature>
<comment type="caution">
    <text evidence="2">The sequence shown here is derived from an EMBL/GenBank/DDBJ whole genome shotgun (WGS) entry which is preliminary data.</text>
</comment>
<sequence>MRGRLAVPRLLDHRVALVAAAAVALGAGLATGAARAGSPADDADALPASPEQCAAAQVAWAQSASSQVGMTADNPATLRTGFRGASEALAEAVPPPAVAADWDAVKDYVDTVAQAVDKVDAGDGDAITAAVGAALSTLDTTATTAASARVTAYLRGDCAD</sequence>
<evidence type="ECO:0000313" key="3">
    <source>
        <dbReference type="Proteomes" id="UP000293852"/>
    </source>
</evidence>
<keyword evidence="1" id="KW-0732">Signal</keyword>
<gene>
    <name evidence="2" type="ORF">EV386_3286</name>
</gene>
<proteinExistence type="predicted"/>
<dbReference type="AlphaFoldDB" id="A0A4V2EYG7"/>
<keyword evidence="3" id="KW-1185">Reference proteome</keyword>
<accession>A0A4V2EYG7</accession>
<organism evidence="2 3">
    <name type="scientific">Xylanimonas ulmi</name>
    <dbReference type="NCBI Taxonomy" id="228973"/>
    <lineage>
        <taxon>Bacteria</taxon>
        <taxon>Bacillati</taxon>
        <taxon>Actinomycetota</taxon>
        <taxon>Actinomycetes</taxon>
        <taxon>Micrococcales</taxon>
        <taxon>Promicromonosporaceae</taxon>
        <taxon>Xylanimonas</taxon>
    </lineage>
</organism>
<feature type="chain" id="PRO_5020594633" evidence="1">
    <location>
        <begin position="37"/>
        <end position="160"/>
    </location>
</feature>